<dbReference type="STRING" id="1115515.EV102420_06_00140"/>
<dbReference type="CDD" id="cd00093">
    <property type="entry name" value="HTH_XRE"/>
    <property type="match status" value="2"/>
</dbReference>
<dbReference type="EMBL" id="BBMZ01000006">
    <property type="protein sequence ID" value="GAL57140.1"/>
    <property type="molecule type" value="Genomic_DNA"/>
</dbReference>
<dbReference type="RefSeq" id="WP_042389154.1">
    <property type="nucleotide sequence ID" value="NZ_BBMZ01000006.1"/>
</dbReference>
<proteinExistence type="predicted"/>
<keyword evidence="3" id="KW-1185">Reference proteome</keyword>
<dbReference type="Gene3D" id="1.10.260.40">
    <property type="entry name" value="lambda repressor-like DNA-binding domains"/>
    <property type="match status" value="2"/>
</dbReference>
<dbReference type="SUPFAM" id="SSF47413">
    <property type="entry name" value="lambda repressor-like DNA-binding domains"/>
    <property type="match status" value="2"/>
</dbReference>
<evidence type="ECO:0000313" key="3">
    <source>
        <dbReference type="Proteomes" id="UP000029462"/>
    </source>
</evidence>
<dbReference type="PROSITE" id="PS50943">
    <property type="entry name" value="HTH_CROC1"/>
    <property type="match status" value="2"/>
</dbReference>
<evidence type="ECO:0000259" key="1">
    <source>
        <dbReference type="PROSITE" id="PS50943"/>
    </source>
</evidence>
<dbReference type="InterPro" id="IPR001387">
    <property type="entry name" value="Cro/C1-type_HTH"/>
</dbReference>
<dbReference type="OrthoDB" id="6628610at2"/>
<name>A0A090UX00_PSEVU</name>
<sequence>MKSIHDIRRDNLKDLIDREFNGVQSRLAERMGTEPNLVSRWTSGKKNIGDASARKIEAVGNKPRNWLDVDHYLALQADVRDTVDTSEIGLVAAHNLKLWMGQNRELSSQQRVADASGVSQASINRMLRNEVSITIANLEAIARAFGRRAYEMLIPPGDATVINYDRPRYALLPEGEKAKIESYVDFVIVQSARIAE</sequence>
<feature type="domain" description="HTH cro/C1-type" evidence="1">
    <location>
        <begin position="108"/>
        <end position="152"/>
    </location>
</feature>
<dbReference type="AlphaFoldDB" id="A0A090UX00"/>
<dbReference type="InterPro" id="IPR010982">
    <property type="entry name" value="Lambda_DNA-bd_dom_sf"/>
</dbReference>
<comment type="caution">
    <text evidence="2">The sequence shown here is derived from an EMBL/GenBank/DDBJ whole genome shotgun (WGS) entry which is preliminary data.</text>
</comment>
<feature type="domain" description="HTH cro/C1-type" evidence="1">
    <location>
        <begin position="24"/>
        <end position="67"/>
    </location>
</feature>
<dbReference type="eggNOG" id="ENOG5032VF8">
    <property type="taxonomic scope" value="Bacteria"/>
</dbReference>
<accession>A0A090UX00</accession>
<organism evidence="2 3">
    <name type="scientific">Pseudescherichia vulneris NBRC 102420</name>
    <dbReference type="NCBI Taxonomy" id="1115515"/>
    <lineage>
        <taxon>Bacteria</taxon>
        <taxon>Pseudomonadati</taxon>
        <taxon>Pseudomonadota</taxon>
        <taxon>Gammaproteobacteria</taxon>
        <taxon>Enterobacterales</taxon>
        <taxon>Enterobacteriaceae</taxon>
        <taxon>Pseudescherichia</taxon>
    </lineage>
</organism>
<dbReference type="SMART" id="SM00530">
    <property type="entry name" value="HTH_XRE"/>
    <property type="match status" value="2"/>
</dbReference>
<dbReference type="GO" id="GO:0003677">
    <property type="term" value="F:DNA binding"/>
    <property type="evidence" value="ECO:0007669"/>
    <property type="project" value="InterPro"/>
</dbReference>
<protein>
    <recommendedName>
        <fullName evidence="1">HTH cro/C1-type domain-containing protein</fullName>
    </recommendedName>
</protein>
<dbReference type="Pfam" id="PF01381">
    <property type="entry name" value="HTH_3"/>
    <property type="match status" value="1"/>
</dbReference>
<gene>
    <name evidence="2" type="ORF">EV102420_06_00140</name>
</gene>
<reference evidence="2 3" key="1">
    <citation type="submission" date="2014-09" db="EMBL/GenBank/DDBJ databases">
        <title>Whole genome shotgun sequence of Escherichia vulneris NBRC 102420.</title>
        <authorList>
            <person name="Yoshida Y."/>
            <person name="Hosoyama A."/>
            <person name="Tsuchikane K."/>
            <person name="Ohji S."/>
            <person name="Ichikawa N."/>
            <person name="Kimura A."/>
            <person name="Yamazoe A."/>
            <person name="Ezaki T."/>
            <person name="Fujita N."/>
        </authorList>
    </citation>
    <scope>NUCLEOTIDE SEQUENCE [LARGE SCALE GENOMIC DNA]</scope>
    <source>
        <strain evidence="2 3">NBRC 102420</strain>
    </source>
</reference>
<dbReference type="Proteomes" id="UP000029462">
    <property type="component" value="Unassembled WGS sequence"/>
</dbReference>
<evidence type="ECO:0000313" key="2">
    <source>
        <dbReference type="EMBL" id="GAL57140.1"/>
    </source>
</evidence>